<name>A0ABT7UDF8_9FIRM</name>
<gene>
    <name evidence="2" type="ORF">QUV96_08470</name>
</gene>
<keyword evidence="2" id="KW-0167">Capsid protein</keyword>
<dbReference type="RefSeq" id="WP_289608115.1">
    <property type="nucleotide sequence ID" value="NZ_JAUDCG010000038.1"/>
</dbReference>
<protein>
    <submittedName>
        <fullName evidence="2">Spore coat protein CotJB</fullName>
    </submittedName>
</protein>
<keyword evidence="2" id="KW-0946">Virion</keyword>
<reference evidence="2" key="2">
    <citation type="submission" date="2023-06" db="EMBL/GenBank/DDBJ databases">
        <authorList>
            <person name="Zeman M."/>
            <person name="Kubasova T."/>
            <person name="Jahodarova E."/>
            <person name="Nykrynova M."/>
            <person name="Rychlik I."/>
        </authorList>
    </citation>
    <scope>NUCLEOTIDE SEQUENCE</scope>
    <source>
        <strain evidence="2">ET39</strain>
    </source>
</reference>
<dbReference type="InterPro" id="IPR024207">
    <property type="entry name" value="CotJB_dom"/>
</dbReference>
<sequence>MSEREKLLLELMKLDLAVQDSALFLDLRPKDSCALDYFFRHLCAYDEKKSLYECTYGPLSNRSLDAQEYARYACEAFPWERRCD</sequence>
<feature type="domain" description="Protein CotJB" evidence="1">
    <location>
        <begin position="6"/>
        <end position="80"/>
    </location>
</feature>
<reference evidence="2" key="1">
    <citation type="submission" date="2023-06" db="EMBL/GenBank/DDBJ databases">
        <title>Identification and characterization of horizontal gene transfer across gut microbiota members of farm animals based on homology search.</title>
        <authorList>
            <person name="Schwarzerova J."/>
            <person name="Nykrynova M."/>
            <person name="Jureckova K."/>
            <person name="Cejkova D."/>
            <person name="Rychlik I."/>
        </authorList>
    </citation>
    <scope>NUCLEOTIDE SEQUENCE</scope>
    <source>
        <strain evidence="2">ET39</strain>
    </source>
</reference>
<evidence type="ECO:0000313" key="3">
    <source>
        <dbReference type="Proteomes" id="UP001529340"/>
    </source>
</evidence>
<dbReference type="EMBL" id="JAUDCG010000038">
    <property type="protein sequence ID" value="MDM8157670.1"/>
    <property type="molecule type" value="Genomic_DNA"/>
</dbReference>
<proteinExistence type="predicted"/>
<evidence type="ECO:0000313" key="2">
    <source>
        <dbReference type="EMBL" id="MDM8157670.1"/>
    </source>
</evidence>
<accession>A0ABT7UDF8</accession>
<dbReference type="Proteomes" id="UP001529340">
    <property type="component" value="Unassembled WGS sequence"/>
</dbReference>
<comment type="caution">
    <text evidence="2">The sequence shown here is derived from an EMBL/GenBank/DDBJ whole genome shotgun (WGS) entry which is preliminary data.</text>
</comment>
<evidence type="ECO:0000259" key="1">
    <source>
        <dbReference type="Pfam" id="PF12652"/>
    </source>
</evidence>
<keyword evidence="3" id="KW-1185">Reference proteome</keyword>
<dbReference type="Pfam" id="PF12652">
    <property type="entry name" value="CotJB"/>
    <property type="match status" value="1"/>
</dbReference>
<organism evidence="2 3">
    <name type="scientific">Amedibacillus dolichus</name>
    <dbReference type="NCBI Taxonomy" id="31971"/>
    <lineage>
        <taxon>Bacteria</taxon>
        <taxon>Bacillati</taxon>
        <taxon>Bacillota</taxon>
        <taxon>Erysipelotrichia</taxon>
        <taxon>Erysipelotrichales</taxon>
        <taxon>Erysipelotrichaceae</taxon>
        <taxon>Amedibacillus</taxon>
    </lineage>
</organism>